<gene>
    <name evidence="2" type="ORF">L596_023530</name>
</gene>
<name>A0A4U5MDZ2_STECR</name>
<evidence type="ECO:0000313" key="3">
    <source>
        <dbReference type="Proteomes" id="UP000298663"/>
    </source>
</evidence>
<protein>
    <submittedName>
        <fullName evidence="2">Uncharacterized protein</fullName>
    </submittedName>
</protein>
<sequence length="94" mass="10666">MRFLSLFALSLVVLFSSSAALSDKQREEFALKLDSVLEQISDNGLSSWNKEQFNKLIDHAKEIGISKPFAEDRIYSKLPESTIANYLNNIVQRS</sequence>
<keyword evidence="3" id="KW-1185">Reference proteome</keyword>
<reference evidence="2 3" key="1">
    <citation type="journal article" date="2015" name="Genome Biol.">
        <title>Comparative genomics of Steinernema reveals deeply conserved gene regulatory networks.</title>
        <authorList>
            <person name="Dillman A.R."/>
            <person name="Macchietto M."/>
            <person name="Porter C.F."/>
            <person name="Rogers A."/>
            <person name="Williams B."/>
            <person name="Antoshechkin I."/>
            <person name="Lee M.M."/>
            <person name="Goodwin Z."/>
            <person name="Lu X."/>
            <person name="Lewis E.E."/>
            <person name="Goodrich-Blair H."/>
            <person name="Stock S.P."/>
            <person name="Adams B.J."/>
            <person name="Sternberg P.W."/>
            <person name="Mortazavi A."/>
        </authorList>
    </citation>
    <scope>NUCLEOTIDE SEQUENCE [LARGE SCALE GENOMIC DNA]</scope>
    <source>
        <strain evidence="2 3">ALL</strain>
    </source>
</reference>
<dbReference type="OrthoDB" id="10525209at2759"/>
<evidence type="ECO:0000256" key="1">
    <source>
        <dbReference type="SAM" id="SignalP"/>
    </source>
</evidence>
<keyword evidence="1" id="KW-0732">Signal</keyword>
<evidence type="ECO:0000313" key="2">
    <source>
        <dbReference type="EMBL" id="TKR67368.1"/>
    </source>
</evidence>
<comment type="caution">
    <text evidence="2">The sequence shown here is derived from an EMBL/GenBank/DDBJ whole genome shotgun (WGS) entry which is preliminary data.</text>
</comment>
<feature type="signal peptide" evidence="1">
    <location>
        <begin position="1"/>
        <end position="20"/>
    </location>
</feature>
<reference evidence="2 3" key="2">
    <citation type="journal article" date="2019" name="G3 (Bethesda)">
        <title>Hybrid Assembly of the Genome of the Entomopathogenic Nematode Steinernema carpocapsae Identifies the X-Chromosome.</title>
        <authorList>
            <person name="Serra L."/>
            <person name="Macchietto M."/>
            <person name="Macias-Munoz A."/>
            <person name="McGill C.J."/>
            <person name="Rodriguez I.M."/>
            <person name="Rodriguez B."/>
            <person name="Murad R."/>
            <person name="Mortazavi A."/>
        </authorList>
    </citation>
    <scope>NUCLEOTIDE SEQUENCE [LARGE SCALE GENOMIC DNA]</scope>
    <source>
        <strain evidence="2 3">ALL</strain>
    </source>
</reference>
<dbReference type="AlphaFoldDB" id="A0A4U5MDZ2"/>
<accession>A0A4U5MDZ2</accession>
<dbReference type="Proteomes" id="UP000298663">
    <property type="component" value="Unassembled WGS sequence"/>
</dbReference>
<dbReference type="EMBL" id="AZBU02000008">
    <property type="protein sequence ID" value="TKR67368.1"/>
    <property type="molecule type" value="Genomic_DNA"/>
</dbReference>
<proteinExistence type="predicted"/>
<feature type="chain" id="PRO_5020602314" evidence="1">
    <location>
        <begin position="21"/>
        <end position="94"/>
    </location>
</feature>
<organism evidence="2 3">
    <name type="scientific">Steinernema carpocapsae</name>
    <name type="common">Entomopathogenic nematode</name>
    <dbReference type="NCBI Taxonomy" id="34508"/>
    <lineage>
        <taxon>Eukaryota</taxon>
        <taxon>Metazoa</taxon>
        <taxon>Ecdysozoa</taxon>
        <taxon>Nematoda</taxon>
        <taxon>Chromadorea</taxon>
        <taxon>Rhabditida</taxon>
        <taxon>Tylenchina</taxon>
        <taxon>Panagrolaimomorpha</taxon>
        <taxon>Strongyloidoidea</taxon>
        <taxon>Steinernematidae</taxon>
        <taxon>Steinernema</taxon>
    </lineage>
</organism>